<dbReference type="PANTHER" id="PTHR31157">
    <property type="entry name" value="SCP DOMAIN-CONTAINING PROTEIN"/>
    <property type="match status" value="1"/>
</dbReference>
<dbReference type="CDD" id="cd05379">
    <property type="entry name" value="CAP_bacterial"/>
    <property type="match status" value="1"/>
</dbReference>
<dbReference type="Proteomes" id="UP000321197">
    <property type="component" value="Unassembled WGS sequence"/>
</dbReference>
<reference evidence="2 3" key="1">
    <citation type="submission" date="2019-07" db="EMBL/GenBank/DDBJ databases">
        <title>Whole genome shotgun sequence of Meiothermus hypogaeus NBRC 106114.</title>
        <authorList>
            <person name="Hosoyama A."/>
            <person name="Uohara A."/>
            <person name="Ohji S."/>
            <person name="Ichikawa N."/>
        </authorList>
    </citation>
    <scope>NUCLEOTIDE SEQUENCE [LARGE SCALE GENOMIC DNA]</scope>
    <source>
        <strain evidence="2 3">NBRC 106114</strain>
    </source>
</reference>
<name>A0A511R2I7_9DEIN</name>
<dbReference type="OrthoDB" id="9783944at2"/>
<sequence>MWRVGLLGIFLLGSVSLAQSALELEVLQRTNQVRTERGLRPLQWDTLAHKAALGHAWDMLRRGFFAHQNPDGLGAAERLRAAGVLEVTVGENLASFEGYPDVEIPRRSLTGWMNSPGHRANLLKPEFTHLGVAVVRQGRQVMVVQNFIGRPFDPQVRLTPAQAERTVLLLTGTAFGTVGIFVGNNLYARLNPPIQTRLELPPKAEVSFAVFDGQTWWTTRNGERGLRLQQTLEHSQAPGQQVLLNLPAGNFTLAVGSQPRFWQNVSGPVRLELTLPGTLEALWLGIRQGNSVNYSHRIPLKP</sequence>
<dbReference type="SUPFAM" id="SSF55797">
    <property type="entry name" value="PR-1-like"/>
    <property type="match status" value="1"/>
</dbReference>
<dbReference type="InterPro" id="IPR014044">
    <property type="entry name" value="CAP_dom"/>
</dbReference>
<proteinExistence type="predicted"/>
<dbReference type="AlphaFoldDB" id="A0A511R2I7"/>
<evidence type="ECO:0000313" key="3">
    <source>
        <dbReference type="Proteomes" id="UP000321197"/>
    </source>
</evidence>
<evidence type="ECO:0000259" key="1">
    <source>
        <dbReference type="Pfam" id="PF00188"/>
    </source>
</evidence>
<evidence type="ECO:0000313" key="2">
    <source>
        <dbReference type="EMBL" id="GEM83062.1"/>
    </source>
</evidence>
<gene>
    <name evidence="2" type="ORF">MHY01S_12280</name>
</gene>
<dbReference type="PANTHER" id="PTHR31157:SF1">
    <property type="entry name" value="SCP DOMAIN-CONTAINING PROTEIN"/>
    <property type="match status" value="1"/>
</dbReference>
<dbReference type="RefSeq" id="WP_119341691.1">
    <property type="nucleotide sequence ID" value="NZ_BJXL01000030.1"/>
</dbReference>
<feature type="domain" description="SCP" evidence="1">
    <location>
        <begin position="27"/>
        <end position="147"/>
    </location>
</feature>
<organism evidence="2 3">
    <name type="scientific">Meiothermus hypogaeus NBRC 106114</name>
    <dbReference type="NCBI Taxonomy" id="1227553"/>
    <lineage>
        <taxon>Bacteria</taxon>
        <taxon>Thermotogati</taxon>
        <taxon>Deinococcota</taxon>
        <taxon>Deinococci</taxon>
        <taxon>Thermales</taxon>
        <taxon>Thermaceae</taxon>
        <taxon>Meiothermus</taxon>
    </lineage>
</organism>
<dbReference type="Pfam" id="PF00188">
    <property type="entry name" value="CAP"/>
    <property type="match status" value="1"/>
</dbReference>
<comment type="caution">
    <text evidence="2">The sequence shown here is derived from an EMBL/GenBank/DDBJ whole genome shotgun (WGS) entry which is preliminary data.</text>
</comment>
<protein>
    <recommendedName>
        <fullName evidence="1">SCP domain-containing protein</fullName>
    </recommendedName>
</protein>
<dbReference type="Gene3D" id="3.40.33.10">
    <property type="entry name" value="CAP"/>
    <property type="match status" value="1"/>
</dbReference>
<dbReference type="InterPro" id="IPR035940">
    <property type="entry name" value="CAP_sf"/>
</dbReference>
<accession>A0A511R2I7</accession>
<dbReference type="EMBL" id="BJXL01000030">
    <property type="protein sequence ID" value="GEM83062.1"/>
    <property type="molecule type" value="Genomic_DNA"/>
</dbReference>